<accession>M6UF59</accession>
<feature type="transmembrane region" description="Helical" evidence="1">
    <location>
        <begin position="89"/>
        <end position="109"/>
    </location>
</feature>
<feature type="transmembrane region" description="Helical" evidence="1">
    <location>
        <begin position="250"/>
        <end position="269"/>
    </location>
</feature>
<name>M6UF59_9LEPT</name>
<sequence length="435" mass="51044">MYVEFIRFKNSILFYGIEKKFMSAHFPLKSISIITDYLFKFRVFSLPAICWICAILIGFGTINGRLSLFVIGLSFIISILLLTNTKWNISSTFSLLLIVSFLLTYYFFYKTPNMPQHLDGKLNPILYVFKAFPALFSFFIIFALPSLEQKKLFFIGIALGMFVFAIINSIATLIYLEPPYYGNAYHFFYKMEYNSPGITILASMLPIVLFCFNGYLLEVDKKLKWQNVFFIFVFLMSLSISFLFSARTFFFLIIANIFVLVLVRLWKIYSIPNRSVYYKFIIGFLILLISSSSIYFFLKETYIGQRIMNGIYSEKLNHHVDYWNTVKKDFFVYPKITIGSEYTFWYHNVFFDSHKTSGPITALILYIYSLFIFIIALKNSLKRNHRSFRYFHFYICFIPYLMTTIPWESSESQMMALFAGLGALITTVNDQTPEI</sequence>
<feature type="transmembrane region" description="Helical" evidence="1">
    <location>
        <begin position="196"/>
        <end position="216"/>
    </location>
</feature>
<dbReference type="InterPro" id="IPR009630">
    <property type="entry name" value="DUF1229"/>
</dbReference>
<keyword evidence="1" id="KW-0812">Transmembrane</keyword>
<evidence type="ECO:0000313" key="3">
    <source>
        <dbReference type="Proteomes" id="UP000012153"/>
    </source>
</evidence>
<dbReference type="Proteomes" id="UP000012153">
    <property type="component" value="Unassembled WGS sequence"/>
</dbReference>
<feature type="transmembrane region" description="Helical" evidence="1">
    <location>
        <begin position="125"/>
        <end position="145"/>
    </location>
</feature>
<evidence type="ECO:0000313" key="2">
    <source>
        <dbReference type="EMBL" id="EMO43185.1"/>
    </source>
</evidence>
<dbReference type="EMBL" id="AHOP02000001">
    <property type="protein sequence ID" value="EMO43185.1"/>
    <property type="molecule type" value="Genomic_DNA"/>
</dbReference>
<dbReference type="AlphaFoldDB" id="M6UF59"/>
<dbReference type="Pfam" id="PF06797">
    <property type="entry name" value="DUF1229"/>
    <property type="match status" value="2"/>
</dbReference>
<comment type="caution">
    <text evidence="2">The sequence shown here is derived from an EMBL/GenBank/DDBJ whole genome shotgun (WGS) entry which is preliminary data.</text>
</comment>
<proteinExistence type="predicted"/>
<protein>
    <submittedName>
        <fullName evidence="2">PF06797 family protein</fullName>
    </submittedName>
</protein>
<evidence type="ECO:0000256" key="1">
    <source>
        <dbReference type="SAM" id="Phobius"/>
    </source>
</evidence>
<feature type="transmembrane region" description="Helical" evidence="1">
    <location>
        <begin position="360"/>
        <end position="377"/>
    </location>
</feature>
<feature type="transmembrane region" description="Helical" evidence="1">
    <location>
        <begin position="276"/>
        <end position="298"/>
    </location>
</feature>
<feature type="transmembrane region" description="Helical" evidence="1">
    <location>
        <begin position="39"/>
        <end position="60"/>
    </location>
</feature>
<organism evidence="2 3">
    <name type="scientific">Leptospira noguchii serovar Autumnalis str. ZUN142</name>
    <dbReference type="NCBI Taxonomy" id="1085540"/>
    <lineage>
        <taxon>Bacteria</taxon>
        <taxon>Pseudomonadati</taxon>
        <taxon>Spirochaetota</taxon>
        <taxon>Spirochaetia</taxon>
        <taxon>Leptospirales</taxon>
        <taxon>Leptospiraceae</taxon>
        <taxon>Leptospira</taxon>
    </lineage>
</organism>
<feature type="transmembrane region" description="Helical" evidence="1">
    <location>
        <begin position="66"/>
        <end position="82"/>
    </location>
</feature>
<keyword evidence="1" id="KW-1133">Transmembrane helix</keyword>
<feature type="transmembrane region" description="Helical" evidence="1">
    <location>
        <begin position="389"/>
        <end position="407"/>
    </location>
</feature>
<keyword evidence="1" id="KW-0472">Membrane</keyword>
<feature type="transmembrane region" description="Helical" evidence="1">
    <location>
        <begin position="152"/>
        <end position="176"/>
    </location>
</feature>
<reference evidence="2 3" key="1">
    <citation type="submission" date="2013-01" db="EMBL/GenBank/DDBJ databases">
        <authorList>
            <person name="Harkins D.M."/>
            <person name="Durkin A.S."/>
            <person name="Brinkac L.M."/>
            <person name="Haft D.H."/>
            <person name="Selengut J.D."/>
            <person name="Sanka R."/>
            <person name="DePew J."/>
            <person name="Purushe J."/>
            <person name="Matthias M.A."/>
            <person name="Vinetz J.M."/>
            <person name="Sutton G.G."/>
            <person name="Nierman W.C."/>
            <person name="Fouts D.E."/>
        </authorList>
    </citation>
    <scope>NUCLEOTIDE SEQUENCE [LARGE SCALE GENOMIC DNA]</scope>
    <source>
        <strain evidence="2 3">ZUN142</strain>
    </source>
</reference>
<feature type="transmembrane region" description="Helical" evidence="1">
    <location>
        <begin position="228"/>
        <end position="244"/>
    </location>
</feature>
<gene>
    <name evidence="2" type="ORF">LEP1GSC186_2469</name>
</gene>